<dbReference type="GO" id="GO:0046034">
    <property type="term" value="P:ATP metabolic process"/>
    <property type="evidence" value="ECO:0007669"/>
    <property type="project" value="UniProtKB-UniRule"/>
</dbReference>
<feature type="binding site" evidence="29">
    <location>
        <position position="55"/>
    </location>
    <ligand>
        <name>AMP</name>
        <dbReference type="ChEBI" id="CHEBI:456215"/>
    </ligand>
</feature>
<comment type="catalytic activity">
    <reaction evidence="17">
        <text>UDP + ATP = UTP + ADP</text>
        <dbReference type="Rhea" id="RHEA:25098"/>
        <dbReference type="ChEBI" id="CHEBI:30616"/>
        <dbReference type="ChEBI" id="CHEBI:46398"/>
        <dbReference type="ChEBI" id="CHEBI:58223"/>
        <dbReference type="ChEBI" id="CHEBI:456216"/>
        <dbReference type="EC" id="2.7.4.6"/>
    </reaction>
</comment>
<comment type="domain">
    <text evidence="29">Consists of three domains, a large central CORE domain and two small peripheral domains, NMPbind and LID, which undergo movements during catalysis. The LID domain closes over the site of phosphoryl transfer upon ATP binding. Assembling and dissambling the active center during each catalytic cycle provides an effective means to prevent ATP hydrolysis.</text>
</comment>
<evidence type="ECO:0000256" key="14">
    <source>
        <dbReference type="ARBA" id="ARBA00045110"/>
    </source>
</evidence>
<keyword evidence="6 29" id="KW-0547">Nucleotide-binding</keyword>
<comment type="catalytic activity">
    <reaction evidence="26">
        <text>CMP + ATP = CDP + ADP</text>
        <dbReference type="Rhea" id="RHEA:11600"/>
        <dbReference type="ChEBI" id="CHEBI:30616"/>
        <dbReference type="ChEBI" id="CHEBI:58069"/>
        <dbReference type="ChEBI" id="CHEBI:60377"/>
        <dbReference type="ChEBI" id="CHEBI:456216"/>
        <dbReference type="EC" id="2.7.4.14"/>
    </reaction>
</comment>
<dbReference type="PROSITE" id="PS00113">
    <property type="entry name" value="ADENYLATE_KINASE"/>
    <property type="match status" value="1"/>
</dbReference>
<comment type="catalytic activity">
    <reaction evidence="11">
        <text>dADP + GTP = dATP + GDP</text>
        <dbReference type="Rhea" id="RHEA:79871"/>
        <dbReference type="ChEBI" id="CHEBI:37565"/>
        <dbReference type="ChEBI" id="CHEBI:57667"/>
        <dbReference type="ChEBI" id="CHEBI:58189"/>
        <dbReference type="ChEBI" id="CHEBI:61404"/>
    </reaction>
</comment>
<keyword evidence="4 29" id="KW-0963">Cytoplasm</keyword>
<dbReference type="SUPFAM" id="SSF52540">
    <property type="entry name" value="P-loop containing nucleoside triphosphate hydrolases"/>
    <property type="match status" value="1"/>
</dbReference>
<feature type="region of interest" description="NMPbind" evidence="29">
    <location>
        <begin position="54"/>
        <end position="83"/>
    </location>
</feature>
<reference evidence="33" key="1">
    <citation type="submission" date="2017-02" db="UniProtKB">
        <authorList>
            <consortium name="WormBaseParasite"/>
        </authorList>
    </citation>
    <scope>IDENTIFICATION</scope>
</reference>
<comment type="catalytic activity">
    <reaction evidence="21">
        <text>GDP + ATP = GTP + ADP</text>
        <dbReference type="Rhea" id="RHEA:27686"/>
        <dbReference type="ChEBI" id="CHEBI:30616"/>
        <dbReference type="ChEBI" id="CHEBI:37565"/>
        <dbReference type="ChEBI" id="CHEBI:58189"/>
        <dbReference type="ChEBI" id="CHEBI:456216"/>
        <dbReference type="EC" id="2.7.4.6"/>
    </reaction>
</comment>
<evidence type="ECO:0000256" key="26">
    <source>
        <dbReference type="ARBA" id="ARBA00051396"/>
    </source>
</evidence>
<evidence type="ECO:0000256" key="5">
    <source>
        <dbReference type="ARBA" id="ARBA00022679"/>
    </source>
</evidence>
<dbReference type="EMBL" id="UYYG01000024">
    <property type="protein sequence ID" value="VDN51563.1"/>
    <property type="molecule type" value="Genomic_DNA"/>
</dbReference>
<dbReference type="InterPro" id="IPR000850">
    <property type="entry name" value="Adenylat/UMP-CMP_kin"/>
</dbReference>
<proteinExistence type="inferred from homology"/>
<dbReference type="FunFam" id="3.40.50.300:FF:000315">
    <property type="entry name" value="Adenylate kinase 1"/>
    <property type="match status" value="1"/>
</dbReference>
<accession>A0A0N4UHD4</accession>
<comment type="catalytic activity">
    <reaction evidence="23">
        <text>dGDP + ATP = dGTP + ADP</text>
        <dbReference type="Rhea" id="RHEA:27690"/>
        <dbReference type="ChEBI" id="CHEBI:30616"/>
        <dbReference type="ChEBI" id="CHEBI:58595"/>
        <dbReference type="ChEBI" id="CHEBI:61429"/>
        <dbReference type="ChEBI" id="CHEBI:456216"/>
        <dbReference type="EC" id="2.7.4.6"/>
    </reaction>
</comment>
<keyword evidence="10" id="KW-0539">Nucleus</keyword>
<protein>
    <recommendedName>
        <fullName evidence="29">Adenylate kinase isoenzyme 1</fullName>
        <shortName evidence="29">AK 1</shortName>
        <ecNumber evidence="29">2.7.4.3</ecNumber>
    </recommendedName>
    <alternativeName>
        <fullName evidence="29">ATP-AMP transphosphorylase 1</fullName>
    </alternativeName>
    <alternativeName>
        <fullName evidence="29">ATP:AMP phosphotransferase</fullName>
    </alternativeName>
    <alternativeName>
        <fullName evidence="29">Adenylate monophosphate kinase</fullName>
    </alternativeName>
</protein>
<dbReference type="HAMAP" id="MF_00235">
    <property type="entry name" value="Adenylate_kinase_Adk"/>
    <property type="match status" value="1"/>
</dbReference>
<comment type="catalytic activity">
    <reaction evidence="25">
        <text>thiamine diphosphate + ADP = thiamine triphosphate + AMP</text>
        <dbReference type="Rhea" id="RHEA:69180"/>
        <dbReference type="ChEBI" id="CHEBI:58937"/>
        <dbReference type="ChEBI" id="CHEBI:58938"/>
        <dbReference type="ChEBI" id="CHEBI:456215"/>
        <dbReference type="ChEBI" id="CHEBI:456216"/>
    </reaction>
</comment>
<dbReference type="STRING" id="318479.A0A0N4UHD4"/>
<evidence type="ECO:0000256" key="10">
    <source>
        <dbReference type="ARBA" id="ARBA00023242"/>
    </source>
</evidence>
<evidence type="ECO:0000256" key="29">
    <source>
        <dbReference type="HAMAP-Rule" id="MF_03171"/>
    </source>
</evidence>
<feature type="region of interest" description="LID" evidence="29">
    <location>
        <begin position="148"/>
        <end position="158"/>
    </location>
</feature>
<dbReference type="InterPro" id="IPR028582">
    <property type="entry name" value="AK1"/>
</dbReference>
<comment type="catalytic activity">
    <reaction evidence="12">
        <text>dCDP + GTP = dCTP + GDP</text>
        <dbReference type="Rhea" id="RHEA:79875"/>
        <dbReference type="ChEBI" id="CHEBI:37565"/>
        <dbReference type="ChEBI" id="CHEBI:58189"/>
        <dbReference type="ChEBI" id="CHEBI:58593"/>
        <dbReference type="ChEBI" id="CHEBI:61481"/>
    </reaction>
</comment>
<comment type="catalytic activity">
    <reaction evidence="24">
        <text>dAMP + ATP = dADP + ADP</text>
        <dbReference type="Rhea" id="RHEA:23100"/>
        <dbReference type="ChEBI" id="CHEBI:30616"/>
        <dbReference type="ChEBI" id="CHEBI:57667"/>
        <dbReference type="ChEBI" id="CHEBI:58245"/>
        <dbReference type="ChEBI" id="CHEBI:456216"/>
    </reaction>
</comment>
<dbReference type="GO" id="GO:0005737">
    <property type="term" value="C:cytoplasm"/>
    <property type="evidence" value="ECO:0007669"/>
    <property type="project" value="UniProtKB-SubCell"/>
</dbReference>
<comment type="catalytic activity">
    <reaction evidence="20">
        <text>UMP + ATP = UDP + ADP</text>
        <dbReference type="Rhea" id="RHEA:24400"/>
        <dbReference type="ChEBI" id="CHEBI:30616"/>
        <dbReference type="ChEBI" id="CHEBI:57865"/>
        <dbReference type="ChEBI" id="CHEBI:58223"/>
        <dbReference type="ChEBI" id="CHEBI:456216"/>
        <dbReference type="EC" id="2.7.4.14"/>
    </reaction>
</comment>
<dbReference type="Gene3D" id="3.40.50.300">
    <property type="entry name" value="P-loop containing nucleotide triphosphate hydrolases"/>
    <property type="match status" value="1"/>
</dbReference>
<evidence type="ECO:0000256" key="27">
    <source>
        <dbReference type="ARBA" id="ARBA00051598"/>
    </source>
</evidence>
<dbReference type="GO" id="GO:0004017">
    <property type="term" value="F:AMP kinase activity"/>
    <property type="evidence" value="ECO:0007669"/>
    <property type="project" value="UniProtKB-UniRule"/>
</dbReference>
<feature type="binding site" evidence="29">
    <location>
        <begin position="34"/>
        <end position="39"/>
    </location>
    <ligand>
        <name>ATP</name>
        <dbReference type="ChEBI" id="CHEBI:30616"/>
    </ligand>
</feature>
<dbReference type="NCBIfam" id="TIGR01359">
    <property type="entry name" value="UMP_CMP_kin_fam"/>
    <property type="match status" value="1"/>
</dbReference>
<keyword evidence="32" id="KW-1185">Reference proteome</keyword>
<evidence type="ECO:0000313" key="33">
    <source>
        <dbReference type="WBParaSite" id="DME_0000695701-mRNA-1"/>
    </source>
</evidence>
<comment type="catalytic activity">
    <reaction evidence="19">
        <text>dATP + AMP = dADP + ADP</text>
        <dbReference type="Rhea" id="RHEA:79899"/>
        <dbReference type="ChEBI" id="CHEBI:57667"/>
        <dbReference type="ChEBI" id="CHEBI:61404"/>
        <dbReference type="ChEBI" id="CHEBI:456215"/>
        <dbReference type="ChEBI" id="CHEBI:456216"/>
    </reaction>
</comment>
<feature type="binding site" evidence="29">
    <location>
        <begin position="81"/>
        <end position="83"/>
    </location>
    <ligand>
        <name>AMP</name>
        <dbReference type="ChEBI" id="CHEBI:456215"/>
    </ligand>
</feature>
<organism evidence="31 33">
    <name type="scientific">Dracunculus medinensis</name>
    <name type="common">Guinea worm</name>
    <dbReference type="NCBI Taxonomy" id="318479"/>
    <lineage>
        <taxon>Eukaryota</taxon>
        <taxon>Metazoa</taxon>
        <taxon>Ecdysozoa</taxon>
        <taxon>Nematoda</taxon>
        <taxon>Chromadorea</taxon>
        <taxon>Rhabditida</taxon>
        <taxon>Spirurina</taxon>
        <taxon>Dracunculoidea</taxon>
        <taxon>Dracunculidae</taxon>
        <taxon>Dracunculus</taxon>
    </lineage>
</organism>
<comment type="function">
    <text evidence="29">Catalyzes the reversible transfer of the terminal phosphate group between ATP and AMP. Plays an important role in cellular energy homeostasis and in adenine nucleotide metabolism.</text>
</comment>
<comment type="catalytic activity">
    <reaction evidence="15">
        <text>CDP + GTP = CTP + GDP</text>
        <dbReference type="Rhea" id="RHEA:79859"/>
        <dbReference type="ChEBI" id="CHEBI:37563"/>
        <dbReference type="ChEBI" id="CHEBI:37565"/>
        <dbReference type="ChEBI" id="CHEBI:58069"/>
        <dbReference type="ChEBI" id="CHEBI:58189"/>
    </reaction>
</comment>
<dbReference type="NCBIfam" id="TIGR01360">
    <property type="entry name" value="aden_kin_iso1"/>
    <property type="match status" value="1"/>
</dbReference>
<dbReference type="GO" id="GO:0033862">
    <property type="term" value="F:UMP kinase activity"/>
    <property type="evidence" value="ECO:0007669"/>
    <property type="project" value="UniProtKB-ARBA"/>
</dbReference>
<name>A0A0N4UHD4_DRAME</name>
<comment type="catalytic activity">
    <reaction evidence="22">
        <text>dTDP + GTP = dTTP + GDP</text>
        <dbReference type="Rhea" id="RHEA:79867"/>
        <dbReference type="ChEBI" id="CHEBI:37565"/>
        <dbReference type="ChEBI" id="CHEBI:37568"/>
        <dbReference type="ChEBI" id="CHEBI:58189"/>
        <dbReference type="ChEBI" id="CHEBI:58369"/>
    </reaction>
</comment>
<feature type="binding site" evidence="29">
    <location>
        <begin position="111"/>
        <end position="114"/>
    </location>
    <ligand>
        <name>AMP</name>
        <dbReference type="ChEBI" id="CHEBI:456215"/>
    </ligand>
</feature>
<feature type="binding site" evidence="29">
    <location>
        <position position="166"/>
    </location>
    <ligand>
        <name>AMP</name>
        <dbReference type="ChEBI" id="CHEBI:456215"/>
    </ligand>
</feature>
<gene>
    <name evidence="30" type="ORF">DME_LOCUS1536</name>
</gene>
<evidence type="ECO:0000256" key="18">
    <source>
        <dbReference type="ARBA" id="ARBA00047439"/>
    </source>
</evidence>
<keyword evidence="7 29" id="KW-0418">Kinase</keyword>
<dbReference type="HAMAP" id="MF_03171">
    <property type="entry name" value="Adenylate_kinase_AK1"/>
    <property type="match status" value="1"/>
</dbReference>
<keyword evidence="8 29" id="KW-0067">ATP-binding</keyword>
<evidence type="ECO:0000256" key="1">
    <source>
        <dbReference type="ARBA" id="ARBA00000582"/>
    </source>
</evidence>
<evidence type="ECO:0000256" key="24">
    <source>
        <dbReference type="ARBA" id="ARBA00048824"/>
    </source>
</evidence>
<dbReference type="InterPro" id="IPR027417">
    <property type="entry name" value="P-loop_NTPase"/>
</dbReference>
<evidence type="ECO:0000256" key="25">
    <source>
        <dbReference type="ARBA" id="ARBA00048851"/>
    </source>
</evidence>
<evidence type="ECO:0000256" key="2">
    <source>
        <dbReference type="ARBA" id="ARBA00004496"/>
    </source>
</evidence>
<dbReference type="GO" id="GO:0009142">
    <property type="term" value="P:nucleoside triphosphate biosynthetic process"/>
    <property type="evidence" value="ECO:0007669"/>
    <property type="project" value="InterPro"/>
</dbReference>
<reference evidence="30 32" key="2">
    <citation type="submission" date="2018-11" db="EMBL/GenBank/DDBJ databases">
        <authorList>
            <consortium name="Pathogen Informatics"/>
        </authorList>
    </citation>
    <scope>NUCLEOTIDE SEQUENCE [LARGE SCALE GENOMIC DNA]</scope>
</reference>
<sequence length="212" mass="23642">MNYDEYAPIERKKIDLSELKKANLPIFFIVGGPGSGKGTQCDKIVAKYHLTHLSSGDLLRAEVKSGSPRGAQLNKMMENGELVPLEVVLDLIKEAMLAAVKKGTKGFLIDGYPREIKQGDQFESEIQEAKLVLFFDVCEDTLVKRCLHRAETSGRVDDNIETIKKRLHTYITSTAPVVEHYAKKGKLAKIPSEGSVDEIFKAVEVHLDKIMK</sequence>
<feature type="binding site" evidence="29">
    <location>
        <position position="155"/>
    </location>
    <ligand>
        <name>AMP</name>
        <dbReference type="ChEBI" id="CHEBI:456215"/>
    </ligand>
</feature>
<dbReference type="EC" id="2.7.4.3" evidence="29"/>
<keyword evidence="5 29" id="KW-0808">Transferase</keyword>
<dbReference type="OrthoDB" id="442176at2759"/>
<dbReference type="Proteomes" id="UP000038040">
    <property type="component" value="Unplaced"/>
</dbReference>
<dbReference type="GO" id="GO:0006172">
    <property type="term" value="P:ADP biosynthetic process"/>
    <property type="evidence" value="ECO:0007669"/>
    <property type="project" value="UniProtKB-UniRule"/>
</dbReference>
<comment type="subunit">
    <text evidence="3 29">Monomer.</text>
</comment>
<evidence type="ECO:0000256" key="21">
    <source>
        <dbReference type="ARBA" id="ARBA00048564"/>
    </source>
</evidence>
<comment type="catalytic activity">
    <reaction evidence="13">
        <text>a ribonucleoside 5'-phosphate + ATP = a ribonucleoside 5'-diphosphate + ADP</text>
        <dbReference type="Rhea" id="RHEA:24036"/>
        <dbReference type="ChEBI" id="CHEBI:30616"/>
        <dbReference type="ChEBI" id="CHEBI:57930"/>
        <dbReference type="ChEBI" id="CHEBI:58043"/>
        <dbReference type="ChEBI" id="CHEBI:456216"/>
        <dbReference type="EC" id="2.7.4.4"/>
    </reaction>
</comment>
<evidence type="ECO:0000313" key="30">
    <source>
        <dbReference type="EMBL" id="VDN51563.1"/>
    </source>
</evidence>
<dbReference type="InterPro" id="IPR006267">
    <property type="entry name" value="AK1/5"/>
</dbReference>
<dbReference type="GO" id="GO:0004550">
    <property type="term" value="F:nucleoside diphosphate kinase activity"/>
    <property type="evidence" value="ECO:0007669"/>
    <property type="project" value="UniProtKB-EC"/>
</dbReference>
<evidence type="ECO:0000256" key="8">
    <source>
        <dbReference type="ARBA" id="ARBA00022840"/>
    </source>
</evidence>
<comment type="function">
    <text evidence="28">Catalyzes the phosphorylation of pyrimidine nucleoside monophosphates at the expense of ATP. Plays an important role in de novo pyrimidine nucleotide biosynthesis. Has preference for UMP and CMP as phosphate acceptors.</text>
</comment>
<dbReference type="WBParaSite" id="DME_0000695701-mRNA-1">
    <property type="protein sequence ID" value="DME_0000695701-mRNA-1"/>
    <property type="gene ID" value="DME_0000695701"/>
</dbReference>
<dbReference type="PANTHER" id="PTHR23359">
    <property type="entry name" value="NUCLEOTIDE KINASE"/>
    <property type="match status" value="1"/>
</dbReference>
<evidence type="ECO:0000256" key="22">
    <source>
        <dbReference type="ARBA" id="ARBA00048620"/>
    </source>
</evidence>
<dbReference type="PRINTS" id="PR00094">
    <property type="entry name" value="ADENYLTKNASE"/>
</dbReference>
<evidence type="ECO:0000256" key="23">
    <source>
        <dbReference type="ARBA" id="ARBA00048759"/>
    </source>
</evidence>
<evidence type="ECO:0000256" key="20">
    <source>
        <dbReference type="ARBA" id="ARBA00048116"/>
    </source>
</evidence>
<comment type="catalytic activity">
    <reaction evidence="18">
        <text>GTP + UDP = UTP + GDP</text>
        <dbReference type="Rhea" id="RHEA:79863"/>
        <dbReference type="ChEBI" id="CHEBI:37565"/>
        <dbReference type="ChEBI" id="CHEBI:46398"/>
        <dbReference type="ChEBI" id="CHEBI:58189"/>
        <dbReference type="ChEBI" id="CHEBI:58223"/>
    </reaction>
</comment>
<evidence type="ECO:0000313" key="31">
    <source>
        <dbReference type="Proteomes" id="UP000038040"/>
    </source>
</evidence>
<dbReference type="GO" id="GO:0006207">
    <property type="term" value="P:'de novo' pyrimidine nucleobase biosynthetic process"/>
    <property type="evidence" value="ECO:0007669"/>
    <property type="project" value="InterPro"/>
</dbReference>
<evidence type="ECO:0000256" key="4">
    <source>
        <dbReference type="ARBA" id="ARBA00022490"/>
    </source>
</evidence>
<comment type="similarity">
    <text evidence="29">Belongs to the adenylate kinase family. AK1 subfamily.</text>
</comment>
<evidence type="ECO:0000256" key="6">
    <source>
        <dbReference type="ARBA" id="ARBA00022741"/>
    </source>
</evidence>
<dbReference type="CDD" id="cd01428">
    <property type="entry name" value="ADK"/>
    <property type="match status" value="1"/>
</dbReference>
<evidence type="ECO:0000256" key="9">
    <source>
        <dbReference type="ARBA" id="ARBA00022975"/>
    </source>
</evidence>
<evidence type="ECO:0000256" key="7">
    <source>
        <dbReference type="ARBA" id="ARBA00022777"/>
    </source>
</evidence>
<dbReference type="InterPro" id="IPR006266">
    <property type="entry name" value="UMP_CMP_kinase"/>
</dbReference>
<feature type="binding site" evidence="29">
    <location>
        <position position="60"/>
    </location>
    <ligand>
        <name>AMP</name>
        <dbReference type="ChEBI" id="CHEBI:456215"/>
    </ligand>
</feature>
<dbReference type="InterPro" id="IPR033690">
    <property type="entry name" value="Adenylat_kinase_CS"/>
</dbReference>
<evidence type="ECO:0000256" key="3">
    <source>
        <dbReference type="ARBA" id="ARBA00011245"/>
    </source>
</evidence>
<evidence type="ECO:0000256" key="12">
    <source>
        <dbReference type="ARBA" id="ARBA00045094"/>
    </source>
</evidence>
<evidence type="ECO:0000256" key="11">
    <source>
        <dbReference type="ARBA" id="ARBA00045073"/>
    </source>
</evidence>
<comment type="catalytic activity">
    <reaction evidence="27">
        <text>dCMP + ATP = dCDP + ADP</text>
        <dbReference type="Rhea" id="RHEA:25094"/>
        <dbReference type="ChEBI" id="CHEBI:30616"/>
        <dbReference type="ChEBI" id="CHEBI:57566"/>
        <dbReference type="ChEBI" id="CHEBI:58593"/>
        <dbReference type="ChEBI" id="CHEBI:456216"/>
        <dbReference type="EC" id="2.7.4.14"/>
    </reaction>
</comment>
<dbReference type="Proteomes" id="UP000274756">
    <property type="component" value="Unassembled WGS sequence"/>
</dbReference>
<dbReference type="GO" id="GO:0005524">
    <property type="term" value="F:ATP binding"/>
    <property type="evidence" value="ECO:0007669"/>
    <property type="project" value="UniProtKB-KW"/>
</dbReference>
<comment type="catalytic activity">
    <reaction evidence="1 29">
        <text>AMP + ATP = 2 ADP</text>
        <dbReference type="Rhea" id="RHEA:12973"/>
        <dbReference type="ChEBI" id="CHEBI:30616"/>
        <dbReference type="ChEBI" id="CHEBI:456215"/>
        <dbReference type="ChEBI" id="CHEBI:456216"/>
        <dbReference type="EC" id="2.7.4.3"/>
    </reaction>
</comment>
<dbReference type="Pfam" id="PF00406">
    <property type="entry name" value="ADK"/>
    <property type="match status" value="1"/>
</dbReference>
<feature type="binding site" evidence="29">
    <location>
        <position position="194"/>
    </location>
    <ligand>
        <name>ATP</name>
        <dbReference type="ChEBI" id="CHEBI:30616"/>
    </ligand>
</feature>
<comment type="function">
    <text evidence="16">Catalyzes the reversible transfer of the terminal phosphate group between ATP and AMP. Also displays broad nucleoside diphosphate kinase activity. Plays an important role in cellular energy homeostasis and in adenine nucleotide metabolism. Also catalyzes at a very low rate the synthesis of thiamine triphosphate (ThTP) from thiamine diphosphate (ThDP) and ADP.</text>
</comment>
<comment type="subcellular location">
    <subcellularLocation>
        <location evidence="2 29">Cytoplasm</location>
    </subcellularLocation>
</comment>
<comment type="catalytic activity">
    <reaction evidence="14">
        <text>dAMP + dATP = 2 dADP</text>
        <dbReference type="Rhea" id="RHEA:78311"/>
        <dbReference type="ChEBI" id="CHEBI:57667"/>
        <dbReference type="ChEBI" id="CHEBI:58245"/>
        <dbReference type="ChEBI" id="CHEBI:61404"/>
    </reaction>
</comment>
<dbReference type="GO" id="GO:0046033">
    <property type="term" value="P:AMP metabolic process"/>
    <property type="evidence" value="ECO:0007669"/>
    <property type="project" value="UniProtKB-UniRule"/>
</dbReference>
<evidence type="ECO:0000256" key="15">
    <source>
        <dbReference type="ARBA" id="ARBA00045111"/>
    </source>
</evidence>
<dbReference type="AlphaFoldDB" id="A0A0N4UHD4"/>
<evidence type="ECO:0000256" key="19">
    <source>
        <dbReference type="ARBA" id="ARBA00047801"/>
    </source>
</evidence>
<feature type="binding site" evidence="29">
    <location>
        <position position="149"/>
    </location>
    <ligand>
        <name>ATP</name>
        <dbReference type="ChEBI" id="CHEBI:30616"/>
    </ligand>
</feature>
<evidence type="ECO:0000313" key="32">
    <source>
        <dbReference type="Proteomes" id="UP000274756"/>
    </source>
</evidence>
<dbReference type="GO" id="GO:0006225">
    <property type="term" value="P:UDP biosynthetic process"/>
    <property type="evidence" value="ECO:0007669"/>
    <property type="project" value="UniProtKB-ARBA"/>
</dbReference>
<evidence type="ECO:0000256" key="16">
    <source>
        <dbReference type="ARBA" id="ARBA00045177"/>
    </source>
</evidence>
<evidence type="ECO:0000256" key="17">
    <source>
        <dbReference type="ARBA" id="ARBA00047390"/>
    </source>
</evidence>
<keyword evidence="9" id="KW-0665">Pyrimidine biosynthesis</keyword>
<feature type="binding site" evidence="29">
    <location>
        <position position="118"/>
    </location>
    <ligand>
        <name>AMP</name>
        <dbReference type="ChEBI" id="CHEBI:456215"/>
    </ligand>
</feature>
<evidence type="ECO:0000256" key="13">
    <source>
        <dbReference type="ARBA" id="ARBA00045096"/>
    </source>
</evidence>
<evidence type="ECO:0000256" key="28">
    <source>
        <dbReference type="ARBA" id="ARBA00059689"/>
    </source>
</evidence>